<organism evidence="6 7">
    <name type="scientific">Lophiotrema nucula</name>
    <dbReference type="NCBI Taxonomy" id="690887"/>
    <lineage>
        <taxon>Eukaryota</taxon>
        <taxon>Fungi</taxon>
        <taxon>Dikarya</taxon>
        <taxon>Ascomycota</taxon>
        <taxon>Pezizomycotina</taxon>
        <taxon>Dothideomycetes</taxon>
        <taxon>Pleosporomycetidae</taxon>
        <taxon>Pleosporales</taxon>
        <taxon>Lophiotremataceae</taxon>
        <taxon>Lophiotrema</taxon>
    </lineage>
</organism>
<feature type="domain" description="ATP-grasp" evidence="5">
    <location>
        <begin position="309"/>
        <end position="542"/>
    </location>
</feature>
<keyword evidence="2 4" id="KW-0547">Nucleotide-binding</keyword>
<evidence type="ECO:0000313" key="7">
    <source>
        <dbReference type="Proteomes" id="UP000799770"/>
    </source>
</evidence>
<dbReference type="SUPFAM" id="SSF56059">
    <property type="entry name" value="Glutathione synthetase ATP-binding domain-like"/>
    <property type="match status" value="1"/>
</dbReference>
<dbReference type="InterPro" id="IPR052032">
    <property type="entry name" value="ATP-dep_AA_Ligase"/>
</dbReference>
<sequence length="654" mass="71598">MATARFQIWSQGSLAATVDVRVLGASRHKNSLAESIDCLVSSVSQTRHLDKADESLLIYSLGQQEPTQWTKASFGSASTYDFLVQALLTTSTPGDQNLIRFIVPLTEGFITRSDVIPIRFQDCTLVDRVVSFAKPLQCYETRTTGHFSSISAIIVAATAGICARSKSSIDLDGLRAGLDQEMDNRLSFPWIVPEMPVAKTLVLVTANGAYLEYDKIGLSRAVTTLGIRLVLLEIPGHWLENNTTIIDAFLPLHLTEPGTDEITEEILASLKTYSKPIDGIMTCAEGYWPSVAAAASELGLPTATPEALRIATNKYHTSVYAGHEAYHASSLDEALAVPSKHHLPYPVIVKPCGGWSSNGVSLVNTSDEFERAIRSISASRHGPEVVIEPYCDGPEFDINFVLQDGEVLFEEFCDDLPKTADTNGPTVGSLCNFHELYGIYPSILPENELQLIHEDFLKILLSLGLRDGVFHLEGRIENSSVKYMLKDGIAELSGRTVPGTEDSKPKPWLLEINVRPPGMTSSRLMESTYGVDYWGLAVLSAIGDKTRVRALAQPFSTGPQYIAVMVFIPADFPLACQGIFDSDDVCADLMARRPDLRPHISSSNSLLKRGAKVPHPSTGQNTFVAVFNIFSRTSRAEAQSIAHEIRAAVRYTFR</sequence>
<dbReference type="Gene3D" id="3.30.1490.20">
    <property type="entry name" value="ATP-grasp fold, A domain"/>
    <property type="match status" value="1"/>
</dbReference>
<dbReference type="PANTHER" id="PTHR43585">
    <property type="entry name" value="FUMIPYRROLE BIOSYNTHESIS PROTEIN C"/>
    <property type="match status" value="1"/>
</dbReference>
<keyword evidence="7" id="KW-1185">Reference proteome</keyword>
<name>A0A6A5YQ99_9PLEO</name>
<dbReference type="GO" id="GO:0005524">
    <property type="term" value="F:ATP binding"/>
    <property type="evidence" value="ECO:0007669"/>
    <property type="project" value="UniProtKB-UniRule"/>
</dbReference>
<dbReference type="AlphaFoldDB" id="A0A6A5YQ99"/>
<dbReference type="InterPro" id="IPR011761">
    <property type="entry name" value="ATP-grasp"/>
</dbReference>
<reference evidence="6" key="1">
    <citation type="journal article" date="2020" name="Stud. Mycol.">
        <title>101 Dothideomycetes genomes: a test case for predicting lifestyles and emergence of pathogens.</title>
        <authorList>
            <person name="Haridas S."/>
            <person name="Albert R."/>
            <person name="Binder M."/>
            <person name="Bloem J."/>
            <person name="Labutti K."/>
            <person name="Salamov A."/>
            <person name="Andreopoulos B."/>
            <person name="Baker S."/>
            <person name="Barry K."/>
            <person name="Bills G."/>
            <person name="Bluhm B."/>
            <person name="Cannon C."/>
            <person name="Castanera R."/>
            <person name="Culley D."/>
            <person name="Daum C."/>
            <person name="Ezra D."/>
            <person name="Gonzalez J."/>
            <person name="Henrissat B."/>
            <person name="Kuo A."/>
            <person name="Liang C."/>
            <person name="Lipzen A."/>
            <person name="Lutzoni F."/>
            <person name="Magnuson J."/>
            <person name="Mondo S."/>
            <person name="Nolan M."/>
            <person name="Ohm R."/>
            <person name="Pangilinan J."/>
            <person name="Park H.-J."/>
            <person name="Ramirez L."/>
            <person name="Alfaro M."/>
            <person name="Sun H."/>
            <person name="Tritt A."/>
            <person name="Yoshinaga Y."/>
            <person name="Zwiers L.-H."/>
            <person name="Turgeon B."/>
            <person name="Goodwin S."/>
            <person name="Spatafora J."/>
            <person name="Crous P."/>
            <person name="Grigoriev I."/>
        </authorList>
    </citation>
    <scope>NUCLEOTIDE SEQUENCE</scope>
    <source>
        <strain evidence="6">CBS 627.86</strain>
    </source>
</reference>
<evidence type="ECO:0000256" key="4">
    <source>
        <dbReference type="PROSITE-ProRule" id="PRU00409"/>
    </source>
</evidence>
<dbReference type="Gene3D" id="3.30.470.20">
    <property type="entry name" value="ATP-grasp fold, B domain"/>
    <property type="match status" value="1"/>
</dbReference>
<dbReference type="EMBL" id="ML977345">
    <property type="protein sequence ID" value="KAF2108874.1"/>
    <property type="molecule type" value="Genomic_DNA"/>
</dbReference>
<dbReference type="Gene3D" id="3.40.50.20">
    <property type="match status" value="1"/>
</dbReference>
<dbReference type="InterPro" id="IPR013815">
    <property type="entry name" value="ATP_grasp_subdomain_1"/>
</dbReference>
<dbReference type="InterPro" id="IPR041472">
    <property type="entry name" value="BL00235/CARNS1_N"/>
</dbReference>
<evidence type="ECO:0000256" key="3">
    <source>
        <dbReference type="ARBA" id="ARBA00022840"/>
    </source>
</evidence>
<evidence type="ECO:0000259" key="5">
    <source>
        <dbReference type="PROSITE" id="PS50975"/>
    </source>
</evidence>
<proteinExistence type="predicted"/>
<dbReference type="Pfam" id="PF18130">
    <property type="entry name" value="ATPgrasp_N"/>
    <property type="match status" value="1"/>
</dbReference>
<dbReference type="PROSITE" id="PS50975">
    <property type="entry name" value="ATP_GRASP"/>
    <property type="match status" value="1"/>
</dbReference>
<gene>
    <name evidence="6" type="ORF">BDV96DRAFT_652481</name>
</gene>
<protein>
    <recommendedName>
        <fullName evidence="5">ATP-grasp domain-containing protein</fullName>
    </recommendedName>
</protein>
<evidence type="ECO:0000256" key="2">
    <source>
        <dbReference type="ARBA" id="ARBA00022741"/>
    </source>
</evidence>
<dbReference type="OrthoDB" id="434648at2759"/>
<accession>A0A6A5YQ99</accession>
<evidence type="ECO:0000313" key="6">
    <source>
        <dbReference type="EMBL" id="KAF2108874.1"/>
    </source>
</evidence>
<dbReference type="GO" id="GO:0046872">
    <property type="term" value="F:metal ion binding"/>
    <property type="evidence" value="ECO:0007669"/>
    <property type="project" value="InterPro"/>
</dbReference>
<dbReference type="Proteomes" id="UP000799770">
    <property type="component" value="Unassembled WGS sequence"/>
</dbReference>
<dbReference type="PANTHER" id="PTHR43585:SF2">
    <property type="entry name" value="ATP-GRASP ENZYME FSQD"/>
    <property type="match status" value="1"/>
</dbReference>
<keyword evidence="1" id="KW-0436">Ligase</keyword>
<evidence type="ECO:0000256" key="1">
    <source>
        <dbReference type="ARBA" id="ARBA00022598"/>
    </source>
</evidence>
<keyword evidence="3 4" id="KW-0067">ATP-binding</keyword>
<dbReference type="GO" id="GO:0016874">
    <property type="term" value="F:ligase activity"/>
    <property type="evidence" value="ECO:0007669"/>
    <property type="project" value="UniProtKB-KW"/>
</dbReference>
<dbReference type="Pfam" id="PF13535">
    <property type="entry name" value="ATP-grasp_4"/>
    <property type="match status" value="1"/>
</dbReference>